<name>A0AAU0UPJ0_9FIRM</name>
<gene>
    <name evidence="2" type="ORF">MFMK1_001925</name>
</gene>
<reference evidence="2 3" key="1">
    <citation type="submission" date="2023-04" db="EMBL/GenBank/DDBJ databases">
        <authorList>
            <person name="Hsu D."/>
        </authorList>
    </citation>
    <scope>NUCLEOTIDE SEQUENCE [LARGE SCALE GENOMIC DNA]</scope>
    <source>
        <strain evidence="2 3">MK1</strain>
    </source>
</reference>
<organism evidence="2 3">
    <name type="scientific">Metallumcola ferriviriculae</name>
    <dbReference type="NCBI Taxonomy" id="3039180"/>
    <lineage>
        <taxon>Bacteria</taxon>
        <taxon>Bacillati</taxon>
        <taxon>Bacillota</taxon>
        <taxon>Clostridia</taxon>
        <taxon>Neomoorellales</taxon>
        <taxon>Desulfitibacteraceae</taxon>
        <taxon>Metallumcola</taxon>
    </lineage>
</organism>
<feature type="domain" description="DUF4372" evidence="1">
    <location>
        <begin position="7"/>
        <end position="69"/>
    </location>
</feature>
<accession>A0AAU0UPJ0</accession>
<evidence type="ECO:0000259" key="1">
    <source>
        <dbReference type="Pfam" id="PF14294"/>
    </source>
</evidence>
<protein>
    <submittedName>
        <fullName evidence="2">DUF4372 domain-containing protein</fullName>
    </submittedName>
</protein>
<dbReference type="RefSeq" id="WP_366921520.1">
    <property type="nucleotide sequence ID" value="NZ_CP121694.1"/>
</dbReference>
<dbReference type="Proteomes" id="UP001329915">
    <property type="component" value="Chromosome"/>
</dbReference>
<evidence type="ECO:0000313" key="2">
    <source>
        <dbReference type="EMBL" id="WRO22102.1"/>
    </source>
</evidence>
<proteinExistence type="predicted"/>
<evidence type="ECO:0000313" key="3">
    <source>
        <dbReference type="Proteomes" id="UP001329915"/>
    </source>
</evidence>
<keyword evidence="3" id="KW-1185">Reference proteome</keyword>
<dbReference type="EMBL" id="CP121694">
    <property type="protein sequence ID" value="WRO22102.1"/>
    <property type="molecule type" value="Genomic_DNA"/>
</dbReference>
<dbReference type="AlphaFoldDB" id="A0AAU0UPJ0"/>
<dbReference type="InterPro" id="IPR025399">
    <property type="entry name" value="DUF4372"/>
</dbReference>
<dbReference type="Pfam" id="PF14294">
    <property type="entry name" value="DUF4372"/>
    <property type="match status" value="1"/>
</dbReference>
<dbReference type="KEGG" id="dbc:MFMK1_001925"/>
<sequence length="126" mass="14788">MQGKDTKKSTFYQLFKPILNGQFFKQIKDLGVDKYVKKLFTPQFIIFMIYAQLEQLKGLRAISNSLNNQDFSQEINLKSISFSQISRRLNNLPTEVFQTLFKDLTFKVLKEAGDDNRTMKQSTKKY</sequence>